<dbReference type="OrthoDB" id="5427350at2759"/>
<dbReference type="InterPro" id="IPR053143">
    <property type="entry name" value="Arylsulfate_ST"/>
</dbReference>
<comment type="caution">
    <text evidence="4">The sequence shown here is derived from an EMBL/GenBank/DDBJ whole genome shotgun (WGS) entry which is preliminary data.</text>
</comment>
<evidence type="ECO:0000313" key="4">
    <source>
        <dbReference type="EMBL" id="KAJ5180471.1"/>
    </source>
</evidence>
<keyword evidence="2" id="KW-0812">Transmembrane</keyword>
<dbReference type="InterPro" id="IPR039535">
    <property type="entry name" value="ASST-like"/>
</dbReference>
<dbReference type="EMBL" id="JAPQKO010000002">
    <property type="protein sequence ID" value="KAJ5180471.1"/>
    <property type="molecule type" value="Genomic_DNA"/>
</dbReference>
<dbReference type="PANTHER" id="PTHR35340">
    <property type="entry name" value="PQQ ENZYME REPEAT PROTEIN-RELATED"/>
    <property type="match status" value="1"/>
</dbReference>
<protein>
    <recommendedName>
        <fullName evidence="6">Arylsulfotransferase</fullName>
    </recommendedName>
</protein>
<evidence type="ECO:0000256" key="1">
    <source>
        <dbReference type="SAM" id="MobiDB-lite"/>
    </source>
</evidence>
<sequence>MLFGALALLFLQNVRAERHDSDLMSFVTLPDVRALKWNITHVDRERQAPGYWFVAPYGQIDPEVPTFKFQQYQVGPYIYDGDGMLIWAGSPQFDNRNSFDFRPNIDSNGETYLSFIQSWEDGQPYEKGSGVILDKNYQERKRVLPPGDVHDFNMHEFRLLGNGKTALSCLYRVAQISLADFGRPDERMDVMTGGFAEVNVETSEVLAQWSSLDNIQINESNILRPEDSAGGFDYVHANAVDKNEAGDYIISMRFTDTIYGISGEDGRILWRLGGTKSDFDQDFTFSRQHDCKFVSSDGKTHVISLMNNAADERGDVESVSSALIVEVDTVAMKARVLTRIPRPDGGLTKLRGGVQILPNGNIFVGWSQWGYHSEHAPNGDHLVSAWFPSERFSTYRSYKAEFVGRPTTPPDVVASVYGTSVIDIATVIHVSWNGATDVAGWRFYAQVYDGSSPVLIGETTKTDFETMYIADGYMDWITAEAVDRDGNSMGNSLVVRTQTPSNWQAAGFKGSDNPTPDDPSLVAAKPLKSSDGEGNNKSGGKADYDPSAYADAKEVAKAVYKAYDLLRGVGGVLMLLLTVGTVGGLGVFAYRLLNRRKLRSYEHVPTEEGEGVPIDEIPLRSERPE</sequence>
<reference evidence="4" key="2">
    <citation type="journal article" date="2023" name="IMA Fungus">
        <title>Comparative genomic study of the Penicillium genus elucidates a diverse pangenome and 15 lateral gene transfer events.</title>
        <authorList>
            <person name="Petersen C."/>
            <person name="Sorensen T."/>
            <person name="Nielsen M.R."/>
            <person name="Sondergaard T.E."/>
            <person name="Sorensen J.L."/>
            <person name="Fitzpatrick D.A."/>
            <person name="Frisvad J.C."/>
            <person name="Nielsen K.L."/>
        </authorList>
    </citation>
    <scope>NUCLEOTIDE SEQUENCE</scope>
    <source>
        <strain evidence="4">IBT 21917</strain>
    </source>
</reference>
<reference evidence="4" key="1">
    <citation type="submission" date="2022-11" db="EMBL/GenBank/DDBJ databases">
        <authorList>
            <person name="Petersen C."/>
        </authorList>
    </citation>
    <scope>NUCLEOTIDE SEQUENCE</scope>
    <source>
        <strain evidence="4">IBT 21917</strain>
    </source>
</reference>
<evidence type="ECO:0000256" key="2">
    <source>
        <dbReference type="SAM" id="Phobius"/>
    </source>
</evidence>
<feature type="transmembrane region" description="Helical" evidence="2">
    <location>
        <begin position="571"/>
        <end position="593"/>
    </location>
</feature>
<gene>
    <name evidence="4" type="ORF">N7492_003681</name>
</gene>
<organism evidence="4 5">
    <name type="scientific">Penicillium capsulatum</name>
    <dbReference type="NCBI Taxonomy" id="69766"/>
    <lineage>
        <taxon>Eukaryota</taxon>
        <taxon>Fungi</taxon>
        <taxon>Dikarya</taxon>
        <taxon>Ascomycota</taxon>
        <taxon>Pezizomycotina</taxon>
        <taxon>Eurotiomycetes</taxon>
        <taxon>Eurotiomycetidae</taxon>
        <taxon>Eurotiales</taxon>
        <taxon>Aspergillaceae</taxon>
        <taxon>Penicillium</taxon>
    </lineage>
</organism>
<dbReference type="AlphaFoldDB" id="A0A9W9INI5"/>
<keyword evidence="2" id="KW-0472">Membrane</keyword>
<keyword evidence="5" id="KW-1185">Reference proteome</keyword>
<evidence type="ECO:0000313" key="5">
    <source>
        <dbReference type="Proteomes" id="UP001146351"/>
    </source>
</evidence>
<name>A0A9W9INI5_9EURO</name>
<accession>A0A9W9INI5</accession>
<proteinExistence type="predicted"/>
<keyword evidence="2" id="KW-1133">Transmembrane helix</keyword>
<dbReference type="PANTHER" id="PTHR35340:SF8">
    <property type="entry name" value="ASST-DOMAIN-CONTAINING PROTEIN"/>
    <property type="match status" value="1"/>
</dbReference>
<dbReference type="Pfam" id="PF14269">
    <property type="entry name" value="Arylsulfotran_2"/>
    <property type="match status" value="1"/>
</dbReference>
<feature type="region of interest" description="Disordered" evidence="1">
    <location>
        <begin position="504"/>
        <end position="546"/>
    </location>
</feature>
<evidence type="ECO:0000256" key="3">
    <source>
        <dbReference type="SAM" id="SignalP"/>
    </source>
</evidence>
<feature type="signal peptide" evidence="3">
    <location>
        <begin position="1"/>
        <end position="16"/>
    </location>
</feature>
<dbReference type="Proteomes" id="UP001146351">
    <property type="component" value="Unassembled WGS sequence"/>
</dbReference>
<keyword evidence="3" id="KW-0732">Signal</keyword>
<feature type="chain" id="PRO_5040785765" description="Arylsulfotransferase" evidence="3">
    <location>
        <begin position="17"/>
        <end position="625"/>
    </location>
</feature>
<evidence type="ECO:0008006" key="6">
    <source>
        <dbReference type="Google" id="ProtNLM"/>
    </source>
</evidence>